<dbReference type="InterPro" id="IPR006683">
    <property type="entry name" value="Thioestr_dom"/>
</dbReference>
<evidence type="ECO:0000256" key="1">
    <source>
        <dbReference type="ARBA" id="ARBA00008324"/>
    </source>
</evidence>
<gene>
    <name evidence="4" type="ORF">PEDI_37240</name>
</gene>
<dbReference type="NCBIfam" id="TIGR00369">
    <property type="entry name" value="unchar_dom_1"/>
    <property type="match status" value="1"/>
</dbReference>
<evidence type="ECO:0000313" key="4">
    <source>
        <dbReference type="EMBL" id="GJM63172.1"/>
    </source>
</evidence>
<dbReference type="SUPFAM" id="SSF54637">
    <property type="entry name" value="Thioesterase/thiol ester dehydrase-isomerase"/>
    <property type="match status" value="1"/>
</dbReference>
<dbReference type="RefSeq" id="WP_338238376.1">
    <property type="nucleotide sequence ID" value="NZ_BQKE01000002.1"/>
</dbReference>
<dbReference type="Gene3D" id="3.10.129.10">
    <property type="entry name" value="Hotdog Thioesterase"/>
    <property type="match status" value="1"/>
</dbReference>
<dbReference type="InterPro" id="IPR003736">
    <property type="entry name" value="PAAI_dom"/>
</dbReference>
<protein>
    <recommendedName>
        <fullName evidence="3">Thioesterase domain-containing protein</fullName>
    </recommendedName>
</protein>
<dbReference type="EMBL" id="BQKE01000002">
    <property type="protein sequence ID" value="GJM63172.1"/>
    <property type="molecule type" value="Genomic_DNA"/>
</dbReference>
<evidence type="ECO:0000256" key="2">
    <source>
        <dbReference type="ARBA" id="ARBA00022801"/>
    </source>
</evidence>
<dbReference type="InterPro" id="IPR039298">
    <property type="entry name" value="ACOT13"/>
</dbReference>
<evidence type="ECO:0000313" key="5">
    <source>
        <dbReference type="Proteomes" id="UP001310022"/>
    </source>
</evidence>
<dbReference type="PANTHER" id="PTHR21660">
    <property type="entry name" value="THIOESTERASE SUPERFAMILY MEMBER-RELATED"/>
    <property type="match status" value="1"/>
</dbReference>
<comment type="similarity">
    <text evidence="1">Belongs to the thioesterase PaaI family.</text>
</comment>
<feature type="domain" description="Thioesterase" evidence="3">
    <location>
        <begin position="59"/>
        <end position="134"/>
    </location>
</feature>
<keyword evidence="5" id="KW-1185">Reference proteome</keyword>
<dbReference type="GO" id="GO:0047617">
    <property type="term" value="F:fatty acyl-CoA hydrolase activity"/>
    <property type="evidence" value="ECO:0007669"/>
    <property type="project" value="InterPro"/>
</dbReference>
<keyword evidence="2" id="KW-0378">Hydrolase</keyword>
<proteinExistence type="inferred from homology"/>
<comment type="caution">
    <text evidence="4">The sequence shown here is derived from an EMBL/GenBank/DDBJ whole genome shotgun (WGS) entry which is preliminary data.</text>
</comment>
<dbReference type="Pfam" id="PF03061">
    <property type="entry name" value="4HBT"/>
    <property type="match status" value="1"/>
</dbReference>
<dbReference type="AlphaFoldDB" id="A0AAN4W141"/>
<dbReference type="CDD" id="cd03443">
    <property type="entry name" value="PaaI_thioesterase"/>
    <property type="match status" value="1"/>
</dbReference>
<name>A0AAN4W141_9BACT</name>
<sequence length="149" mass="16644">MKMKFSEERIARLRKLIGKEDIKSPSPFGNLFKGKILEVEGGRLTGEYLVRNEITNLAGMLHGGAICTILDEVMGLTIYTLDIKNFYPTVNINVDFLSSAKEGETVIVRSEVIRQGKHIIHIEGRLFNESGKLLAKGTSNFAKIDHPIE</sequence>
<organism evidence="4 5">
    <name type="scientific">Persicobacter diffluens</name>
    <dbReference type="NCBI Taxonomy" id="981"/>
    <lineage>
        <taxon>Bacteria</taxon>
        <taxon>Pseudomonadati</taxon>
        <taxon>Bacteroidota</taxon>
        <taxon>Cytophagia</taxon>
        <taxon>Cytophagales</taxon>
        <taxon>Persicobacteraceae</taxon>
        <taxon>Persicobacter</taxon>
    </lineage>
</organism>
<dbReference type="PANTHER" id="PTHR21660:SF1">
    <property type="entry name" value="ACYL-COENZYME A THIOESTERASE 13"/>
    <property type="match status" value="1"/>
</dbReference>
<accession>A0AAN4W141</accession>
<evidence type="ECO:0000259" key="3">
    <source>
        <dbReference type="Pfam" id="PF03061"/>
    </source>
</evidence>
<dbReference type="InterPro" id="IPR029069">
    <property type="entry name" value="HotDog_dom_sf"/>
</dbReference>
<dbReference type="Proteomes" id="UP001310022">
    <property type="component" value="Unassembled WGS sequence"/>
</dbReference>
<reference evidence="4 5" key="1">
    <citation type="submission" date="2021-12" db="EMBL/GenBank/DDBJ databases">
        <title>Genome sequencing of bacteria with rrn-lacking chromosome and rrn-plasmid.</title>
        <authorList>
            <person name="Anda M."/>
            <person name="Iwasaki W."/>
        </authorList>
    </citation>
    <scope>NUCLEOTIDE SEQUENCE [LARGE SCALE GENOMIC DNA]</scope>
    <source>
        <strain evidence="4 5">NBRC 15940</strain>
    </source>
</reference>